<gene>
    <name evidence="1" type="ORF">H8D96_14565</name>
</gene>
<organism evidence="1 2">
    <name type="scientific">Candidatus Desulfatibia vada</name>
    <dbReference type="NCBI Taxonomy" id="2841696"/>
    <lineage>
        <taxon>Bacteria</taxon>
        <taxon>Pseudomonadati</taxon>
        <taxon>Thermodesulfobacteriota</taxon>
        <taxon>Desulfobacteria</taxon>
        <taxon>Desulfobacterales</taxon>
        <taxon>Desulfobacterales incertae sedis</taxon>
        <taxon>Candidatus Desulfatibia</taxon>
    </lineage>
</organism>
<accession>A0A8J6P2C7</accession>
<protein>
    <submittedName>
        <fullName evidence="1">Uncharacterized protein</fullName>
    </submittedName>
</protein>
<evidence type="ECO:0000313" key="1">
    <source>
        <dbReference type="EMBL" id="MBC8433128.1"/>
    </source>
</evidence>
<name>A0A8J6P2C7_9BACT</name>
<dbReference type="AlphaFoldDB" id="A0A8J6P2C7"/>
<dbReference type="EMBL" id="JACNIG010000271">
    <property type="protein sequence ID" value="MBC8433128.1"/>
    <property type="molecule type" value="Genomic_DNA"/>
</dbReference>
<comment type="caution">
    <text evidence="1">The sequence shown here is derived from an EMBL/GenBank/DDBJ whole genome shotgun (WGS) entry which is preliminary data.</text>
</comment>
<evidence type="ECO:0000313" key="2">
    <source>
        <dbReference type="Proteomes" id="UP000605201"/>
    </source>
</evidence>
<dbReference type="Proteomes" id="UP000605201">
    <property type="component" value="Unassembled WGS sequence"/>
</dbReference>
<reference evidence="1 2" key="1">
    <citation type="submission" date="2020-08" db="EMBL/GenBank/DDBJ databases">
        <title>Bridging the membrane lipid divide: bacteria of the FCB group superphylum have the potential to synthesize archaeal ether lipids.</title>
        <authorList>
            <person name="Villanueva L."/>
            <person name="Von Meijenfeldt F.A.B."/>
            <person name="Westbye A.B."/>
            <person name="Yadav S."/>
            <person name="Hopmans E.C."/>
            <person name="Dutilh B.E."/>
            <person name="Sinninghe Damste J.S."/>
        </authorList>
    </citation>
    <scope>NUCLEOTIDE SEQUENCE [LARGE SCALE GENOMIC DNA]</scope>
    <source>
        <strain evidence="1">NIOZ-UU17</strain>
    </source>
</reference>
<sequence length="94" mass="10433">MTETTTIRGIVIPVAWDEKGDVISVAIATYQEEKYLVADSSTGRRLISLLKKSVAVEGVIKDEDTDKIIYAKTIRIDQYGTQDTGRKTNQINGK</sequence>
<proteinExistence type="predicted"/>